<dbReference type="PANTHER" id="PTHR14859">
    <property type="entry name" value="CALCOFLUOR WHITE HYPERSENSITIVE PROTEIN PRECURSOR"/>
    <property type="match status" value="1"/>
</dbReference>
<dbReference type="EMBL" id="CP010767">
    <property type="protein sequence ID" value="ATG43013.1"/>
    <property type="molecule type" value="Genomic_DNA"/>
</dbReference>
<organism evidence="2 3">
    <name type="scientific">Phaeobacter piscinae</name>
    <dbReference type="NCBI Taxonomy" id="1580596"/>
    <lineage>
        <taxon>Bacteria</taxon>
        <taxon>Pseudomonadati</taxon>
        <taxon>Pseudomonadota</taxon>
        <taxon>Alphaproteobacteria</taxon>
        <taxon>Rhodobacterales</taxon>
        <taxon>Roseobacteraceae</taxon>
        <taxon>Phaeobacter</taxon>
    </lineage>
</organism>
<dbReference type="InterPro" id="IPR036691">
    <property type="entry name" value="Endo/exonu/phosph_ase_sf"/>
</dbReference>
<gene>
    <name evidence="2" type="ORF">PhaeoP13_01064</name>
</gene>
<proteinExistence type="predicted"/>
<dbReference type="Gene3D" id="3.60.10.10">
    <property type="entry name" value="Endonuclease/exonuclease/phosphatase"/>
    <property type="match status" value="1"/>
</dbReference>
<reference evidence="2 3" key="1">
    <citation type="journal article" date="2017" name="Front. Microbiol.">
        <title>Phaeobacter piscinae sp. nov., a species of the Roseobacter group and potential aquaculture probiont.</title>
        <authorList>
            <person name="Sonnenschein E.C."/>
            <person name="Phippen C.B.W."/>
            <person name="Nielsen K.F."/>
            <person name="Mateiu R.V."/>
            <person name="Melchiorsen J."/>
            <person name="Gram L."/>
            <person name="Overmann J."/>
            <person name="Freese H.M."/>
        </authorList>
    </citation>
    <scope>NUCLEOTIDE SEQUENCE [LARGE SCALE GENOMIC DNA]</scope>
    <source>
        <strain evidence="2 3">P13</strain>
    </source>
</reference>
<dbReference type="GO" id="GO:0016787">
    <property type="term" value="F:hydrolase activity"/>
    <property type="evidence" value="ECO:0007669"/>
    <property type="project" value="UniProtKB-KW"/>
</dbReference>
<dbReference type="AlphaFoldDB" id="A0AAN1GQ40"/>
<feature type="domain" description="Endonuclease/exonuclease/phosphatase" evidence="1">
    <location>
        <begin position="52"/>
        <end position="265"/>
    </location>
</feature>
<evidence type="ECO:0000313" key="3">
    <source>
        <dbReference type="Proteomes" id="UP000218606"/>
    </source>
</evidence>
<name>A0AAN1GQ40_9RHOB</name>
<protein>
    <submittedName>
        <fullName evidence="2">Metal-dependent hydrolase</fullName>
    </submittedName>
</protein>
<dbReference type="InterPro" id="IPR005135">
    <property type="entry name" value="Endo/exonuclease/phosphatase"/>
</dbReference>
<dbReference type="Proteomes" id="UP000218606">
    <property type="component" value="Chromosome"/>
</dbReference>
<keyword evidence="2" id="KW-0378">Hydrolase</keyword>
<dbReference type="PANTHER" id="PTHR14859:SF15">
    <property type="entry name" value="ENDONUCLEASE_EXONUCLEASE_PHOSPHATASE DOMAIN-CONTAINING PROTEIN"/>
    <property type="match status" value="1"/>
</dbReference>
<dbReference type="Pfam" id="PF03372">
    <property type="entry name" value="Exo_endo_phos"/>
    <property type="match status" value="1"/>
</dbReference>
<dbReference type="InterPro" id="IPR051916">
    <property type="entry name" value="GPI-anchor_lipid_remodeler"/>
</dbReference>
<dbReference type="GO" id="GO:0006506">
    <property type="term" value="P:GPI anchor biosynthetic process"/>
    <property type="evidence" value="ECO:0007669"/>
    <property type="project" value="TreeGrafter"/>
</dbReference>
<accession>A0AAN1GQ40</accession>
<evidence type="ECO:0000313" key="2">
    <source>
        <dbReference type="EMBL" id="ATG43013.1"/>
    </source>
</evidence>
<dbReference type="GO" id="GO:0016020">
    <property type="term" value="C:membrane"/>
    <property type="evidence" value="ECO:0007669"/>
    <property type="project" value="GOC"/>
</dbReference>
<evidence type="ECO:0000259" key="1">
    <source>
        <dbReference type="Pfam" id="PF03372"/>
    </source>
</evidence>
<sequence>MFRSLRIGLARLWPVRWFWVMLRRVSHIRLAADKAGGMTQEQSTQPGRLRLASYNIQKSVGLDLRRRPRRTLQVIEGTGADLVLLQEADKRLPPRPAALPHFILDEAGWQIVDLGGAGSLGWHGNAVIWRGAALTLQDHGHIPLPGLEPRGAVWALFQTGLGPLRVVGAHLGLTTKARHEQVHHLAEVIAREPELPTVWAGDFNEWSRQPVLDHLAPQLRFAPPRASFPALRPMGALDRIAVSAGLEVVDSGVYRTRPAHIASDHLPVWADLVAVEQP</sequence>
<dbReference type="SUPFAM" id="SSF56219">
    <property type="entry name" value="DNase I-like"/>
    <property type="match status" value="1"/>
</dbReference>